<dbReference type="PANTHER" id="PTHR45747">
    <property type="entry name" value="HISTONE-LYSINE N-METHYLTRANSFERASE E(Z)"/>
    <property type="match status" value="1"/>
</dbReference>
<dbReference type="Pfam" id="PF18264">
    <property type="entry name" value="preSET_CXC"/>
    <property type="match status" value="1"/>
</dbReference>
<feature type="domain" description="SET" evidence="9">
    <location>
        <begin position="732"/>
        <end position="821"/>
    </location>
</feature>
<evidence type="ECO:0000256" key="7">
    <source>
        <dbReference type="ARBA" id="ARBA00048568"/>
    </source>
</evidence>
<dbReference type="GO" id="GO:0032259">
    <property type="term" value="P:methylation"/>
    <property type="evidence" value="ECO:0007669"/>
    <property type="project" value="UniProtKB-KW"/>
</dbReference>
<keyword evidence="3" id="KW-0808">Transferase</keyword>
<dbReference type="InterPro" id="IPR041355">
    <property type="entry name" value="Pre-SET_CXC"/>
</dbReference>
<dbReference type="GO" id="GO:0140951">
    <property type="term" value="F:histone H3K27 trimethyltransferase activity"/>
    <property type="evidence" value="ECO:0007669"/>
    <property type="project" value="UniProtKB-EC"/>
</dbReference>
<protein>
    <recommendedName>
        <fullName evidence="1">[histone H3]-lysine(27) N-trimethyltransferase</fullName>
        <ecNumber evidence="1">2.1.1.356</ecNumber>
    </recommendedName>
</protein>
<dbReference type="EC" id="2.1.1.356" evidence="1"/>
<dbReference type="SMART" id="SM00317">
    <property type="entry name" value="SET"/>
    <property type="match status" value="1"/>
</dbReference>
<evidence type="ECO:0000256" key="8">
    <source>
        <dbReference type="SAM" id="MobiDB-lite"/>
    </source>
</evidence>
<dbReference type="InterPro" id="IPR046341">
    <property type="entry name" value="SET_dom_sf"/>
</dbReference>
<dbReference type="GO" id="GO:0035098">
    <property type="term" value="C:ESC/E(Z) complex"/>
    <property type="evidence" value="ECO:0007669"/>
    <property type="project" value="TreeGrafter"/>
</dbReference>
<feature type="compositionally biased region" description="Low complexity" evidence="8">
    <location>
        <begin position="383"/>
        <end position="410"/>
    </location>
</feature>
<evidence type="ECO:0000313" key="12">
    <source>
        <dbReference type="Proteomes" id="UP001174909"/>
    </source>
</evidence>
<dbReference type="InterPro" id="IPR001214">
    <property type="entry name" value="SET_dom"/>
</dbReference>
<evidence type="ECO:0000259" key="9">
    <source>
        <dbReference type="PROSITE" id="PS50280"/>
    </source>
</evidence>
<feature type="compositionally biased region" description="Low complexity" evidence="8">
    <location>
        <begin position="443"/>
        <end position="452"/>
    </location>
</feature>
<feature type="domain" description="CXC" evidence="10">
    <location>
        <begin position="620"/>
        <end position="723"/>
    </location>
</feature>
<gene>
    <name evidence="11" type="ORF">GBAR_LOCUS21751</name>
</gene>
<organism evidence="11 12">
    <name type="scientific">Geodia barretti</name>
    <name type="common">Barrett's horny sponge</name>
    <dbReference type="NCBI Taxonomy" id="519541"/>
    <lineage>
        <taxon>Eukaryota</taxon>
        <taxon>Metazoa</taxon>
        <taxon>Porifera</taxon>
        <taxon>Demospongiae</taxon>
        <taxon>Heteroscleromorpha</taxon>
        <taxon>Tetractinellida</taxon>
        <taxon>Astrophorina</taxon>
        <taxon>Geodiidae</taxon>
        <taxon>Geodia</taxon>
    </lineage>
</organism>
<keyword evidence="5" id="KW-0805">Transcription regulation</keyword>
<evidence type="ECO:0000256" key="5">
    <source>
        <dbReference type="ARBA" id="ARBA00023015"/>
    </source>
</evidence>
<feature type="compositionally biased region" description="Basic residues" evidence="8">
    <location>
        <begin position="373"/>
        <end position="382"/>
    </location>
</feature>
<dbReference type="GO" id="GO:0003682">
    <property type="term" value="F:chromatin binding"/>
    <property type="evidence" value="ECO:0007669"/>
    <property type="project" value="TreeGrafter"/>
</dbReference>
<comment type="caution">
    <text evidence="11">The sequence shown here is derived from an EMBL/GenBank/DDBJ whole genome shotgun (WGS) entry which is preliminary data.</text>
</comment>
<dbReference type="Gene3D" id="2.170.270.10">
    <property type="entry name" value="SET domain"/>
    <property type="match status" value="2"/>
</dbReference>
<evidence type="ECO:0000256" key="1">
    <source>
        <dbReference type="ARBA" id="ARBA00012186"/>
    </source>
</evidence>
<evidence type="ECO:0000256" key="4">
    <source>
        <dbReference type="ARBA" id="ARBA00022691"/>
    </source>
</evidence>
<name>A0AA35SZQ7_GEOBA</name>
<dbReference type="AlphaFoldDB" id="A0AA35SZQ7"/>
<dbReference type="SUPFAM" id="SSF82199">
    <property type="entry name" value="SET domain"/>
    <property type="match status" value="1"/>
</dbReference>
<feature type="compositionally biased region" description="Acidic residues" evidence="8">
    <location>
        <begin position="480"/>
        <end position="490"/>
    </location>
</feature>
<keyword evidence="6" id="KW-0804">Transcription</keyword>
<dbReference type="PANTHER" id="PTHR45747:SF4">
    <property type="entry name" value="HISTONE-LYSINE N-METHYLTRANSFERASE E(Z)"/>
    <property type="match status" value="1"/>
</dbReference>
<evidence type="ECO:0000259" key="10">
    <source>
        <dbReference type="PROSITE" id="PS51633"/>
    </source>
</evidence>
<dbReference type="Pfam" id="PF21358">
    <property type="entry name" value="Ezh2_MCSS"/>
    <property type="match status" value="1"/>
</dbReference>
<dbReference type="Pfam" id="PF00856">
    <property type="entry name" value="SET"/>
    <property type="match status" value="1"/>
</dbReference>
<comment type="catalytic activity">
    <reaction evidence="7">
        <text>L-lysyl(27)-[histone H3] + 3 S-adenosyl-L-methionine = N(6),N(6),N(6)-trimethyl-L-lysyl(27)-[histone H3] + 3 S-adenosyl-L-homocysteine + 3 H(+)</text>
        <dbReference type="Rhea" id="RHEA:60292"/>
        <dbReference type="Rhea" id="RHEA-COMP:15535"/>
        <dbReference type="Rhea" id="RHEA-COMP:15548"/>
        <dbReference type="ChEBI" id="CHEBI:15378"/>
        <dbReference type="ChEBI" id="CHEBI:29969"/>
        <dbReference type="ChEBI" id="CHEBI:57856"/>
        <dbReference type="ChEBI" id="CHEBI:59789"/>
        <dbReference type="ChEBI" id="CHEBI:61961"/>
        <dbReference type="EC" id="2.1.1.356"/>
    </reaction>
</comment>
<keyword evidence="4" id="KW-0949">S-adenosyl-L-methionine</keyword>
<dbReference type="InterPro" id="IPR048358">
    <property type="entry name" value="EZH1/2_MCSS"/>
</dbReference>
<dbReference type="Proteomes" id="UP001174909">
    <property type="component" value="Unassembled WGS sequence"/>
</dbReference>
<reference evidence="11" key="1">
    <citation type="submission" date="2023-03" db="EMBL/GenBank/DDBJ databases">
        <authorList>
            <person name="Steffen K."/>
            <person name="Cardenas P."/>
        </authorList>
    </citation>
    <scope>NUCLEOTIDE SEQUENCE</scope>
</reference>
<dbReference type="GO" id="GO:0031507">
    <property type="term" value="P:heterochromatin formation"/>
    <property type="evidence" value="ECO:0007669"/>
    <property type="project" value="TreeGrafter"/>
</dbReference>
<feature type="region of interest" description="Disordered" evidence="8">
    <location>
        <begin position="373"/>
        <end position="496"/>
    </location>
</feature>
<evidence type="ECO:0000256" key="2">
    <source>
        <dbReference type="ARBA" id="ARBA00022603"/>
    </source>
</evidence>
<dbReference type="PROSITE" id="PS50280">
    <property type="entry name" value="SET"/>
    <property type="match status" value="1"/>
</dbReference>
<evidence type="ECO:0000256" key="6">
    <source>
        <dbReference type="ARBA" id="ARBA00023163"/>
    </source>
</evidence>
<keyword evidence="2" id="KW-0489">Methyltransferase</keyword>
<accession>A0AA35SZQ7</accession>
<proteinExistence type="predicted"/>
<evidence type="ECO:0000256" key="3">
    <source>
        <dbReference type="ARBA" id="ARBA00022679"/>
    </source>
</evidence>
<dbReference type="PROSITE" id="PS51633">
    <property type="entry name" value="CXC"/>
    <property type="match status" value="1"/>
</dbReference>
<sequence length="854" mass="94515">MRMRSAVRGAQRVECGQRCAADMASANAPASGDEHEEKPQVFLSHSTYRKRVKQEYTRICQAKRAKLLSDLRSEMLENRVLLRQLAKELEARPPPAVKPLFPEPCAGMEPLRTVSVSFTSAGSKTTYVKAPLALIPAIPALPRYNMWCSTQQNFLVEDETVLHNIPYMGEEVYELIKNYDGKIHDSKQEARSSLSDDDLLNLVDSMKRYHCNPPKMTRGPAKAGDVPAVTSKEDRTNQAFSVIAQVVGVNERPSLLKERHKKLTSGGGASQAIPNLDDPDIPPLSRSQALHSYQTLFCRCCYKYDCFLHGWHPTPPPTTHLSHPEAQPKKTPCGPNCFLHLFSVSALYCKIISSRSPCHTLTLPKTAVSRPRLGRWGHRHHPGGVIVPPSAVPSSTSTHPASSLPSPALIKPGTSGFRPASIQEDPNTPDISFSSSDDESDSDSPFPNSSDSGTETPDPVTFEKPTAAPLPTVKLTDGALDCEGEGETSADDTVTTKQSAITTSANTSMAQSENVVKETENEIPDGWNGSEVTMFRMLHPLFGHNYCTLARDDQDKDMSGTVQIWTLCVRRATAPQRRGPREAAATQQEEEKEHEILSHISQFIIGGLPLPTNRTWSHHHRKIQSKLEGQASSRYHYTPCLHPGKPCDSSCPCVGTRNFCEKYCYCSLECQNRFPGCRCRTGSCNTKHCPCFLAVRECDPDLCNLCGAGEGMEDKSVVCNCKNVAIQREYRKHLLLAPSDVAGWGIFIKEGAEKNEFISEYCGEVYYVVDATRKGNKIRFANHSIHPNCFAKVMVVNSNHRIGIYAKRNIEPGEELFFDYRSGMAPQSSSSTSVLRENRTTDVSCDTHYDLPVT</sequence>
<evidence type="ECO:0000313" key="11">
    <source>
        <dbReference type="EMBL" id="CAI8039120.1"/>
    </source>
</evidence>
<keyword evidence="12" id="KW-1185">Reference proteome</keyword>
<dbReference type="InterPro" id="IPR045318">
    <property type="entry name" value="EZH1/2-like"/>
</dbReference>
<dbReference type="InterPro" id="IPR026489">
    <property type="entry name" value="CXC_dom"/>
</dbReference>
<dbReference type="EMBL" id="CASHTH010003024">
    <property type="protein sequence ID" value="CAI8039120.1"/>
    <property type="molecule type" value="Genomic_DNA"/>
</dbReference>